<evidence type="ECO:0000313" key="1">
    <source>
        <dbReference type="EMBL" id="NEU67888.1"/>
    </source>
</evidence>
<proteinExistence type="predicted"/>
<dbReference type="AlphaFoldDB" id="A0A6M0II26"/>
<dbReference type="Proteomes" id="UP000477386">
    <property type="component" value="Unassembled WGS sequence"/>
</dbReference>
<gene>
    <name evidence="1" type="ORF">GK091_13435</name>
</gene>
<keyword evidence="2" id="KW-1185">Reference proteome</keyword>
<dbReference type="SUPFAM" id="SSF53756">
    <property type="entry name" value="UDP-Glycosyltransferase/glycogen phosphorylase"/>
    <property type="match status" value="1"/>
</dbReference>
<dbReference type="RefSeq" id="WP_164038754.1">
    <property type="nucleotide sequence ID" value="NZ_JAAGNZ010000001.1"/>
</dbReference>
<name>A0A6M0II26_9BACT</name>
<dbReference type="CDD" id="cd03801">
    <property type="entry name" value="GT4_PimA-like"/>
    <property type="match status" value="1"/>
</dbReference>
<dbReference type="Gene3D" id="3.40.50.2000">
    <property type="entry name" value="Glycogen Phosphorylase B"/>
    <property type="match status" value="2"/>
</dbReference>
<sequence>MKKIAFIVQRYGEEVNGGAEYYCRILAERLTGTYEVDVLTSCALEYVTWANWYPAATTTINGVNVHRFPTEYERQAKDHLQYETERKIKKWSRPEEWQGMGWLKMWGRALVGKTVRRYSLMWAQHQGPYTPDLITYLKRNHRQYDALIFITYLYYPTIAGMNVAPRKSIFIPTAHDEIPIYLPGFRSLFRKPRAILYLTSAEKRFVQQLFHNQPIYSDIAGVGIDTTEAPADAADTVLKLTANEPYLIYIGRIDKAKGCEMLFDYFIQYKEMHPSSLKLVLVGQTFMPIPDHPDFVSAGFVDEGVKVSLLKGAKALVIPSQHESLSMVTLESFAHGIPVIANEKCEVLKDHIELSQGGLLFSDYGSFENDVQQLLAQNPEPMAENARSYVEQNYTWDKVLARFSKAVDYVSNRA</sequence>
<evidence type="ECO:0000313" key="2">
    <source>
        <dbReference type="Proteomes" id="UP000477386"/>
    </source>
</evidence>
<dbReference type="GO" id="GO:0016740">
    <property type="term" value="F:transferase activity"/>
    <property type="evidence" value="ECO:0007669"/>
    <property type="project" value="UniProtKB-KW"/>
</dbReference>
<dbReference type="PANTHER" id="PTHR12526">
    <property type="entry name" value="GLYCOSYLTRANSFERASE"/>
    <property type="match status" value="1"/>
</dbReference>
<dbReference type="EMBL" id="JAAGNZ010000001">
    <property type="protein sequence ID" value="NEU67888.1"/>
    <property type="molecule type" value="Genomic_DNA"/>
</dbReference>
<keyword evidence="1" id="KW-0808">Transferase</keyword>
<organism evidence="1 2">
    <name type="scientific">Spirosoma agri</name>
    <dbReference type="NCBI Taxonomy" id="1987381"/>
    <lineage>
        <taxon>Bacteria</taxon>
        <taxon>Pseudomonadati</taxon>
        <taxon>Bacteroidota</taxon>
        <taxon>Cytophagia</taxon>
        <taxon>Cytophagales</taxon>
        <taxon>Cytophagaceae</taxon>
        <taxon>Spirosoma</taxon>
    </lineage>
</organism>
<protein>
    <submittedName>
        <fullName evidence="1">Glycosyltransferase family 4 protein</fullName>
    </submittedName>
</protein>
<comment type="caution">
    <text evidence="1">The sequence shown here is derived from an EMBL/GenBank/DDBJ whole genome shotgun (WGS) entry which is preliminary data.</text>
</comment>
<dbReference type="Pfam" id="PF13692">
    <property type="entry name" value="Glyco_trans_1_4"/>
    <property type="match status" value="1"/>
</dbReference>
<accession>A0A6M0II26</accession>
<reference evidence="1 2" key="1">
    <citation type="submission" date="2020-02" db="EMBL/GenBank/DDBJ databases">
        <title>Draft genome sequence of two Spirosoma agri KCTC 52727 and Spirosoma terrae KCTC 52035.</title>
        <authorList>
            <person name="Rojas J."/>
            <person name="Ambika Manirajan B."/>
            <person name="Ratering S."/>
            <person name="Suarez C."/>
            <person name="Schnell S."/>
        </authorList>
    </citation>
    <scope>NUCLEOTIDE SEQUENCE [LARGE SCALE GENOMIC DNA]</scope>
    <source>
        <strain evidence="1 2">KCTC 52727</strain>
    </source>
</reference>